<evidence type="ECO:0000313" key="3">
    <source>
        <dbReference type="Proteomes" id="UP000799439"/>
    </source>
</evidence>
<dbReference type="AlphaFoldDB" id="A0A9P4IXV2"/>
<protein>
    <submittedName>
        <fullName evidence="2">Uncharacterized protein</fullName>
    </submittedName>
</protein>
<organism evidence="2 3">
    <name type="scientific">Myriangium duriaei CBS 260.36</name>
    <dbReference type="NCBI Taxonomy" id="1168546"/>
    <lineage>
        <taxon>Eukaryota</taxon>
        <taxon>Fungi</taxon>
        <taxon>Dikarya</taxon>
        <taxon>Ascomycota</taxon>
        <taxon>Pezizomycotina</taxon>
        <taxon>Dothideomycetes</taxon>
        <taxon>Dothideomycetidae</taxon>
        <taxon>Myriangiales</taxon>
        <taxon>Myriangiaceae</taxon>
        <taxon>Myriangium</taxon>
    </lineage>
</organism>
<feature type="compositionally biased region" description="Basic and acidic residues" evidence="1">
    <location>
        <begin position="209"/>
        <end position="221"/>
    </location>
</feature>
<feature type="compositionally biased region" description="Basic and acidic residues" evidence="1">
    <location>
        <begin position="187"/>
        <end position="198"/>
    </location>
</feature>
<evidence type="ECO:0000313" key="2">
    <source>
        <dbReference type="EMBL" id="KAF2149837.1"/>
    </source>
</evidence>
<feature type="region of interest" description="Disordered" evidence="1">
    <location>
        <begin position="177"/>
        <end position="221"/>
    </location>
</feature>
<gene>
    <name evidence="2" type="ORF">K461DRAFT_296255</name>
</gene>
<keyword evidence="3" id="KW-1185">Reference proteome</keyword>
<dbReference type="OrthoDB" id="1689567at2759"/>
<proteinExistence type="predicted"/>
<evidence type="ECO:0000256" key="1">
    <source>
        <dbReference type="SAM" id="MobiDB-lite"/>
    </source>
</evidence>
<dbReference type="Proteomes" id="UP000799439">
    <property type="component" value="Unassembled WGS sequence"/>
</dbReference>
<comment type="caution">
    <text evidence="2">The sequence shown here is derived from an EMBL/GenBank/DDBJ whole genome shotgun (WGS) entry which is preliminary data.</text>
</comment>
<reference evidence="2" key="1">
    <citation type="journal article" date="2020" name="Stud. Mycol.">
        <title>101 Dothideomycetes genomes: a test case for predicting lifestyles and emergence of pathogens.</title>
        <authorList>
            <person name="Haridas S."/>
            <person name="Albert R."/>
            <person name="Binder M."/>
            <person name="Bloem J."/>
            <person name="Labutti K."/>
            <person name="Salamov A."/>
            <person name="Andreopoulos B."/>
            <person name="Baker S."/>
            <person name="Barry K."/>
            <person name="Bills G."/>
            <person name="Bluhm B."/>
            <person name="Cannon C."/>
            <person name="Castanera R."/>
            <person name="Culley D."/>
            <person name="Daum C."/>
            <person name="Ezra D."/>
            <person name="Gonzalez J."/>
            <person name="Henrissat B."/>
            <person name="Kuo A."/>
            <person name="Liang C."/>
            <person name="Lipzen A."/>
            <person name="Lutzoni F."/>
            <person name="Magnuson J."/>
            <person name="Mondo S."/>
            <person name="Nolan M."/>
            <person name="Ohm R."/>
            <person name="Pangilinan J."/>
            <person name="Park H.-J."/>
            <person name="Ramirez L."/>
            <person name="Alfaro M."/>
            <person name="Sun H."/>
            <person name="Tritt A."/>
            <person name="Yoshinaga Y."/>
            <person name="Zwiers L.-H."/>
            <person name="Turgeon B."/>
            <person name="Goodwin S."/>
            <person name="Spatafora J."/>
            <person name="Crous P."/>
            <person name="Grigoriev I."/>
        </authorList>
    </citation>
    <scope>NUCLEOTIDE SEQUENCE</scope>
    <source>
        <strain evidence="2">CBS 260.36</strain>
    </source>
</reference>
<name>A0A9P4IXV2_9PEZI</name>
<accession>A0A9P4IXV2</accession>
<dbReference type="EMBL" id="ML996090">
    <property type="protein sequence ID" value="KAF2149837.1"/>
    <property type="molecule type" value="Genomic_DNA"/>
</dbReference>
<sequence>MFSIARGNLQEVACMKLGHNQAELDRMTFIFPELPNQHPEGHPSVSDQPPKTSWSMAVVNDDRQFLADKRNSVHLDPSSQLLCLSSEQPSSAQGQPAQRLFLFVPPDSIDRPRVAGGLRPSSSRTAMPPLPLVFRVAMDLTFGVRVVAAYGKTLVLYTIPPDAMETSPMACRPAKPGVPITRHPWMKHKDASPEDTGIRRGAPNQKQDSIWRDWWPDVRSK</sequence>